<accession>A0A9P8PSU3</accession>
<dbReference type="Proteomes" id="UP000788993">
    <property type="component" value="Unassembled WGS sequence"/>
</dbReference>
<organism evidence="1 2">
    <name type="scientific">Ogataea polymorpha</name>
    <dbReference type="NCBI Taxonomy" id="460523"/>
    <lineage>
        <taxon>Eukaryota</taxon>
        <taxon>Fungi</taxon>
        <taxon>Dikarya</taxon>
        <taxon>Ascomycota</taxon>
        <taxon>Saccharomycotina</taxon>
        <taxon>Pichiomycetes</taxon>
        <taxon>Pichiales</taxon>
        <taxon>Pichiaceae</taxon>
        <taxon>Ogataea</taxon>
    </lineage>
</organism>
<sequence>MMVGNIGLNIFGARSTSSIRLSRTEASAVSLPFSSSLGRELSKLGSRELRLVHCDLGKFSKNATKAEHAAILTSSLASSKPT</sequence>
<keyword evidence="2" id="KW-1185">Reference proteome</keyword>
<reference evidence="1" key="1">
    <citation type="journal article" date="2021" name="Open Biol.">
        <title>Shared evolutionary footprints suggest mitochondrial oxidative damage underlies multiple complex I losses in fungi.</title>
        <authorList>
            <person name="Schikora-Tamarit M.A."/>
            <person name="Marcet-Houben M."/>
            <person name="Nosek J."/>
            <person name="Gabaldon T."/>
        </authorList>
    </citation>
    <scope>NUCLEOTIDE SEQUENCE</scope>
    <source>
        <strain evidence="1">NCAIM Y.01608</strain>
    </source>
</reference>
<proteinExistence type="predicted"/>
<protein>
    <submittedName>
        <fullName evidence="1">Uncharacterized protein</fullName>
    </submittedName>
</protein>
<evidence type="ECO:0000313" key="2">
    <source>
        <dbReference type="Proteomes" id="UP000788993"/>
    </source>
</evidence>
<gene>
    <name evidence="1" type="ORF">OGATHE_000347</name>
</gene>
<comment type="caution">
    <text evidence="1">The sequence shown here is derived from an EMBL/GenBank/DDBJ whole genome shotgun (WGS) entry which is preliminary data.</text>
</comment>
<name>A0A9P8PSU3_9ASCO</name>
<evidence type="ECO:0000313" key="1">
    <source>
        <dbReference type="EMBL" id="KAH3677693.1"/>
    </source>
</evidence>
<dbReference type="AlphaFoldDB" id="A0A9P8PSU3"/>
<reference evidence="1" key="2">
    <citation type="submission" date="2021-01" db="EMBL/GenBank/DDBJ databases">
        <authorList>
            <person name="Schikora-Tamarit M.A."/>
        </authorList>
    </citation>
    <scope>NUCLEOTIDE SEQUENCE</scope>
    <source>
        <strain evidence="1">NCAIM Y.01608</strain>
    </source>
</reference>
<dbReference type="EMBL" id="JAEUBD010000095">
    <property type="protein sequence ID" value="KAH3677693.1"/>
    <property type="molecule type" value="Genomic_DNA"/>
</dbReference>